<dbReference type="SUPFAM" id="SSF51556">
    <property type="entry name" value="Metallo-dependent hydrolases"/>
    <property type="match status" value="1"/>
</dbReference>
<protein>
    <submittedName>
        <fullName evidence="3">8-oxoguanine deaminase</fullName>
    </submittedName>
</protein>
<accession>A0ABN3PI26</accession>
<reference evidence="3 4" key="1">
    <citation type="journal article" date="2019" name="Int. J. Syst. Evol. Microbiol.">
        <title>The Global Catalogue of Microorganisms (GCM) 10K type strain sequencing project: providing services to taxonomists for standard genome sequencing and annotation.</title>
        <authorList>
            <consortium name="The Broad Institute Genomics Platform"/>
            <consortium name="The Broad Institute Genome Sequencing Center for Infectious Disease"/>
            <person name="Wu L."/>
            <person name="Ma J."/>
        </authorList>
    </citation>
    <scope>NUCLEOTIDE SEQUENCE [LARGE SCALE GENOMIC DNA]</scope>
    <source>
        <strain evidence="3 4">JCM 16365</strain>
    </source>
</reference>
<evidence type="ECO:0000256" key="1">
    <source>
        <dbReference type="ARBA" id="ARBA00022801"/>
    </source>
</evidence>
<dbReference type="InterPro" id="IPR011059">
    <property type="entry name" value="Metal-dep_hydrolase_composite"/>
</dbReference>
<dbReference type="InterPro" id="IPR006680">
    <property type="entry name" value="Amidohydro-rel"/>
</dbReference>
<dbReference type="InterPro" id="IPR050287">
    <property type="entry name" value="MTA/SAH_deaminase"/>
</dbReference>
<name>A0ABN3PI26_9MICO</name>
<dbReference type="EMBL" id="BAAARI010000014">
    <property type="protein sequence ID" value="GAA2582960.1"/>
    <property type="molecule type" value="Genomic_DNA"/>
</dbReference>
<dbReference type="Pfam" id="PF01979">
    <property type="entry name" value="Amidohydro_1"/>
    <property type="match status" value="1"/>
</dbReference>
<sequence>MSVVDLVIDDAVVVTMDAARRVARGWIAIRDGAVAAVGEGPAPAASERIDARGGTVHPGFVSAHTHSMDAAAAGALDVSTPFFDWLFGTYYRTVLALTPADAAQAVRSLATDAARAGITTVLDCWGVGDVGTRRADEAFAASATAARTSGIRWILAPMVSDRLPEQWSPWLAAAERAGGFRREALVAPTETALRFAASALDAAASRLSVFACTELPEMASDELLSGLAGLDAPGVTTHLCASDAGAAGILGPDGRGERAVARLERLGVLSPRLVGAHLSATDADDRELLASHGCGGAHCAASSMYAGSGRSALGELRESGIGIGLGLDNRSLNTPADMVAEMRHALAFDRAVGTGARRVTASDLLAHATIDAARVVGMAELLGSLEPGKRADLVLRAASDSRSMPPEAQIVLASRPDDVQLVLVDGEPVFTR</sequence>
<dbReference type="Proteomes" id="UP001500274">
    <property type="component" value="Unassembled WGS sequence"/>
</dbReference>
<evidence type="ECO:0000313" key="3">
    <source>
        <dbReference type="EMBL" id="GAA2582960.1"/>
    </source>
</evidence>
<feature type="domain" description="Amidohydrolase-related" evidence="2">
    <location>
        <begin position="56"/>
        <end position="429"/>
    </location>
</feature>
<dbReference type="PANTHER" id="PTHR43794:SF11">
    <property type="entry name" value="AMIDOHYDROLASE-RELATED DOMAIN-CONTAINING PROTEIN"/>
    <property type="match status" value="1"/>
</dbReference>
<dbReference type="PANTHER" id="PTHR43794">
    <property type="entry name" value="AMINOHYDROLASE SSNA-RELATED"/>
    <property type="match status" value="1"/>
</dbReference>
<gene>
    <name evidence="3" type="ORF">GCM10009862_22690</name>
</gene>
<comment type="caution">
    <text evidence="3">The sequence shown here is derived from an EMBL/GenBank/DDBJ whole genome shotgun (WGS) entry which is preliminary data.</text>
</comment>
<keyword evidence="4" id="KW-1185">Reference proteome</keyword>
<keyword evidence="1" id="KW-0378">Hydrolase</keyword>
<organism evidence="3 4">
    <name type="scientific">Microbacterium binotii</name>
    <dbReference type="NCBI Taxonomy" id="462710"/>
    <lineage>
        <taxon>Bacteria</taxon>
        <taxon>Bacillati</taxon>
        <taxon>Actinomycetota</taxon>
        <taxon>Actinomycetes</taxon>
        <taxon>Micrococcales</taxon>
        <taxon>Microbacteriaceae</taxon>
        <taxon>Microbacterium</taxon>
    </lineage>
</organism>
<dbReference type="SUPFAM" id="SSF51338">
    <property type="entry name" value="Composite domain of metallo-dependent hydrolases"/>
    <property type="match status" value="1"/>
</dbReference>
<dbReference type="Gene3D" id="3.20.20.140">
    <property type="entry name" value="Metal-dependent hydrolases"/>
    <property type="match status" value="1"/>
</dbReference>
<dbReference type="RefSeq" id="WP_344229574.1">
    <property type="nucleotide sequence ID" value="NZ_BAAARI010000014.1"/>
</dbReference>
<dbReference type="Gene3D" id="2.30.40.10">
    <property type="entry name" value="Urease, subunit C, domain 1"/>
    <property type="match status" value="1"/>
</dbReference>
<dbReference type="InterPro" id="IPR032466">
    <property type="entry name" value="Metal_Hydrolase"/>
</dbReference>
<evidence type="ECO:0000313" key="4">
    <source>
        <dbReference type="Proteomes" id="UP001500274"/>
    </source>
</evidence>
<evidence type="ECO:0000259" key="2">
    <source>
        <dbReference type="Pfam" id="PF01979"/>
    </source>
</evidence>
<proteinExistence type="predicted"/>